<evidence type="ECO:0000256" key="1">
    <source>
        <dbReference type="ARBA" id="ARBA00005234"/>
    </source>
</evidence>
<dbReference type="EMBL" id="CP151501">
    <property type="protein sequence ID" value="WZN59064.1"/>
    <property type="molecule type" value="Genomic_DNA"/>
</dbReference>
<organism evidence="7 8">
    <name type="scientific">Chloropicon roscoffensis</name>
    <dbReference type="NCBI Taxonomy" id="1461544"/>
    <lineage>
        <taxon>Eukaryota</taxon>
        <taxon>Viridiplantae</taxon>
        <taxon>Chlorophyta</taxon>
        <taxon>Chloropicophyceae</taxon>
        <taxon>Chloropicales</taxon>
        <taxon>Chloropicaceae</taxon>
        <taxon>Chloropicon</taxon>
    </lineage>
</organism>
<keyword evidence="8" id="KW-1185">Reference proteome</keyword>
<evidence type="ECO:0000256" key="2">
    <source>
        <dbReference type="ARBA" id="ARBA00022670"/>
    </source>
</evidence>
<dbReference type="Proteomes" id="UP001472866">
    <property type="component" value="Chromosome 01"/>
</dbReference>
<dbReference type="Pfam" id="PF02902">
    <property type="entry name" value="Peptidase_C48"/>
    <property type="match status" value="1"/>
</dbReference>
<keyword evidence="3" id="KW-0378">Hydrolase</keyword>
<dbReference type="AlphaFoldDB" id="A0AAX4NZL2"/>
<dbReference type="InterPro" id="IPR003653">
    <property type="entry name" value="Peptidase_C48_C"/>
</dbReference>
<reference evidence="7 8" key="1">
    <citation type="submission" date="2024-03" db="EMBL/GenBank/DDBJ databases">
        <title>Complete genome sequence of the green alga Chloropicon roscoffensis RCC1871.</title>
        <authorList>
            <person name="Lemieux C."/>
            <person name="Pombert J.-F."/>
            <person name="Otis C."/>
            <person name="Turmel M."/>
        </authorList>
    </citation>
    <scope>NUCLEOTIDE SEQUENCE [LARGE SCALE GENOMIC DNA]</scope>
    <source>
        <strain evidence="7 8">RCC1871</strain>
    </source>
</reference>
<feature type="domain" description="Ubiquitin-like protease family profile" evidence="6">
    <location>
        <begin position="268"/>
        <end position="419"/>
    </location>
</feature>
<name>A0AAX4NZL2_9CHLO</name>
<dbReference type="SUPFAM" id="SSF54001">
    <property type="entry name" value="Cysteine proteinases"/>
    <property type="match status" value="1"/>
</dbReference>
<dbReference type="Gene3D" id="3.40.395.10">
    <property type="entry name" value="Adenoviral Proteinase, Chain A"/>
    <property type="match status" value="1"/>
</dbReference>
<dbReference type="GO" id="GO:0006508">
    <property type="term" value="P:proteolysis"/>
    <property type="evidence" value="ECO:0007669"/>
    <property type="project" value="UniProtKB-KW"/>
</dbReference>
<dbReference type="PANTHER" id="PTHR46915">
    <property type="entry name" value="UBIQUITIN-LIKE PROTEASE 4-RELATED"/>
    <property type="match status" value="1"/>
</dbReference>
<proteinExistence type="inferred from homology"/>
<evidence type="ECO:0000313" key="8">
    <source>
        <dbReference type="Proteomes" id="UP001472866"/>
    </source>
</evidence>
<feature type="region of interest" description="Disordered" evidence="5">
    <location>
        <begin position="1"/>
        <end position="55"/>
    </location>
</feature>
<evidence type="ECO:0000256" key="3">
    <source>
        <dbReference type="ARBA" id="ARBA00022801"/>
    </source>
</evidence>
<gene>
    <name evidence="7" type="ORF">HKI87_01g05890</name>
</gene>
<keyword evidence="4" id="KW-0788">Thiol protease</keyword>
<feature type="compositionally biased region" description="Polar residues" evidence="5">
    <location>
        <begin position="151"/>
        <end position="160"/>
    </location>
</feature>
<dbReference type="InterPro" id="IPR038765">
    <property type="entry name" value="Papain-like_cys_pep_sf"/>
</dbReference>
<dbReference type="GO" id="GO:0008234">
    <property type="term" value="F:cysteine-type peptidase activity"/>
    <property type="evidence" value="ECO:0007669"/>
    <property type="project" value="UniProtKB-KW"/>
</dbReference>
<evidence type="ECO:0000313" key="7">
    <source>
        <dbReference type="EMBL" id="WZN59064.1"/>
    </source>
</evidence>
<sequence>MVPTGGSEVPRVGSDRGHLAIRTSKHLSEKQRRQLNHDEGPRSSGAAAHALYEAPYLPRRHGRSVTHFDAARRIPEHPSTSGANEELRQAEVARRLRRHEKDATRLRLGFAETNESKIEALTRSRGQSTGKRKSPGYKEENRFYGSRTTRRSSFGDSSFHAQHHVPAQTVQVEKENLTKRHCKSRAKKLVTAAPPIEVIISDGDESEEGEGVDEGFLASSLLENGARRSPRLNAGPSGHLPDHRVTGILKKAKLKCSWRSKYNSGGSIAICAQDMDSLEEGEFLNDTVIDYYINFLLDKMHERTTNGQFTKGVSREDIFVFGTFFYRKLMSSTNAWDKLDNWTRDVDVFSKKYVFIPICVHYHWSLVLICNKPIFDWEDNTVTDVTTSIIHMDSLVAGHATGSITKIYAIFWNTSGTET</sequence>
<evidence type="ECO:0000256" key="5">
    <source>
        <dbReference type="SAM" id="MobiDB-lite"/>
    </source>
</evidence>
<evidence type="ECO:0000256" key="4">
    <source>
        <dbReference type="ARBA" id="ARBA00022807"/>
    </source>
</evidence>
<dbReference type="GO" id="GO:0016926">
    <property type="term" value="P:protein desumoylation"/>
    <property type="evidence" value="ECO:0007669"/>
    <property type="project" value="UniProtKB-ARBA"/>
</dbReference>
<accession>A0AAX4NZL2</accession>
<protein>
    <submittedName>
        <fullName evidence="7">Ubiquitin-like protease</fullName>
    </submittedName>
</protein>
<feature type="compositionally biased region" description="Basic and acidic residues" evidence="5">
    <location>
        <begin position="26"/>
        <end position="41"/>
    </location>
</feature>
<dbReference type="PANTHER" id="PTHR46915:SF2">
    <property type="entry name" value="UBIQUITIN-LIKE PROTEASE 4"/>
    <property type="match status" value="1"/>
</dbReference>
<keyword evidence="2 7" id="KW-0645">Protease</keyword>
<dbReference type="PROSITE" id="PS50600">
    <property type="entry name" value="ULP_PROTEASE"/>
    <property type="match status" value="1"/>
</dbReference>
<evidence type="ECO:0000259" key="6">
    <source>
        <dbReference type="PROSITE" id="PS50600"/>
    </source>
</evidence>
<feature type="region of interest" description="Disordered" evidence="5">
    <location>
        <begin position="121"/>
        <end position="179"/>
    </location>
</feature>
<comment type="similarity">
    <text evidence="1">Belongs to the peptidase C48 family.</text>
</comment>